<dbReference type="EMBL" id="LNQE01001786">
    <property type="protein sequence ID" value="KUG05665.1"/>
    <property type="molecule type" value="Genomic_DNA"/>
</dbReference>
<evidence type="ECO:0000256" key="6">
    <source>
        <dbReference type="ARBA" id="ARBA00022747"/>
    </source>
</evidence>
<evidence type="ECO:0000313" key="11">
    <source>
        <dbReference type="EMBL" id="KUG05665.1"/>
    </source>
</evidence>
<evidence type="ECO:0000259" key="9">
    <source>
        <dbReference type="Pfam" id="PF07669"/>
    </source>
</evidence>
<dbReference type="Pfam" id="PF07669">
    <property type="entry name" value="Eco57I"/>
    <property type="match status" value="1"/>
</dbReference>
<evidence type="ECO:0000259" key="10">
    <source>
        <dbReference type="Pfam" id="PF12950"/>
    </source>
</evidence>
<dbReference type="PANTHER" id="PTHR33841:SF5">
    <property type="entry name" value="DNA METHYLASE (MODIFICATION METHYLASE) (METHYLTRANSFERASE)-RELATED"/>
    <property type="match status" value="1"/>
</dbReference>
<evidence type="ECO:0000256" key="5">
    <source>
        <dbReference type="ARBA" id="ARBA00022691"/>
    </source>
</evidence>
<dbReference type="EC" id="2.1.1.72" evidence="2"/>
<dbReference type="GO" id="GO:0009307">
    <property type="term" value="P:DNA restriction-modification system"/>
    <property type="evidence" value="ECO:0007669"/>
    <property type="project" value="UniProtKB-KW"/>
</dbReference>
<dbReference type="SUPFAM" id="SSF53335">
    <property type="entry name" value="S-adenosyl-L-methionine-dependent methyltransferases"/>
    <property type="match status" value="1"/>
</dbReference>
<dbReference type="AlphaFoldDB" id="A0A0W8EB28"/>
<dbReference type="InterPro" id="IPR011639">
    <property type="entry name" value="MethylTrfase_TaqI-like_dom"/>
</dbReference>
<organism evidence="11">
    <name type="scientific">hydrocarbon metagenome</name>
    <dbReference type="NCBI Taxonomy" id="938273"/>
    <lineage>
        <taxon>unclassified sequences</taxon>
        <taxon>metagenomes</taxon>
        <taxon>ecological metagenomes</taxon>
    </lineage>
</organism>
<dbReference type="CDD" id="cd02440">
    <property type="entry name" value="AdoMet_MTases"/>
    <property type="match status" value="1"/>
</dbReference>
<keyword evidence="5" id="KW-0949">S-adenosyl-L-methionine</keyword>
<keyword evidence="3 11" id="KW-0489">Methyltransferase</keyword>
<evidence type="ECO:0000256" key="3">
    <source>
        <dbReference type="ARBA" id="ARBA00022603"/>
    </source>
</evidence>
<sequence>MKGFVPTPVSIVDLMVTKLFKEKIPQKDDNLLDPGCGTGAFIDGIIRWCTLHSQELPNIIGIESDPRHIPEARRKFQDYPSIEIRNEDFLTNIHGKFDYIIGNPPYVSITKLTEIEKNQYRKLFQTASGRFDLYMLFFEQGLRCLEKEGRLVFITPEKYLYVQTARKLRFLLGRFFLKEIHLLPEQTFGDLTTYPTITTVLNVPPKEPTDLMFRDGSLRHLMLPREGSSFLPSMNGTSDKKPGYYELRDVCIRVSCGVATGADSVFIKPSREIDPCLAQFAFPTIAGRQLSIDSPLLHSEDSIIVPYSRDGKILPEKKLGCLGDYLSHFGNYNKLLKRTCVSRKPWYAFHENPPLNHILRPKIICKDITIRPYFWIDHTGEFVPRHSVYYIVPKNEEDLESLCTYLNSEEARSWLEGHCQRAANGFIRLQSNVLKHLPIPRSAFEHSNKRSENHESGIQNENPLMAIVKV</sequence>
<protein>
    <recommendedName>
        <fullName evidence="2">site-specific DNA-methyltransferase (adenine-specific)</fullName>
        <ecNumber evidence="2">2.1.1.72</ecNumber>
    </recommendedName>
</protein>
<dbReference type="GO" id="GO:0003677">
    <property type="term" value="F:DNA binding"/>
    <property type="evidence" value="ECO:0007669"/>
    <property type="project" value="UniProtKB-KW"/>
</dbReference>
<evidence type="ECO:0000256" key="8">
    <source>
        <dbReference type="ARBA" id="ARBA00047942"/>
    </source>
</evidence>
<dbReference type="PANTHER" id="PTHR33841">
    <property type="entry name" value="DNA METHYLTRANSFERASE YEEA-RELATED"/>
    <property type="match status" value="1"/>
</dbReference>
<dbReference type="Pfam" id="PF12950">
    <property type="entry name" value="TaqI_C"/>
    <property type="match status" value="1"/>
</dbReference>
<evidence type="ECO:0000256" key="7">
    <source>
        <dbReference type="ARBA" id="ARBA00023125"/>
    </source>
</evidence>
<dbReference type="InterPro" id="IPR002052">
    <property type="entry name" value="DNA_methylase_N6_adenine_CS"/>
</dbReference>
<evidence type="ECO:0000256" key="2">
    <source>
        <dbReference type="ARBA" id="ARBA00011900"/>
    </source>
</evidence>
<keyword evidence="6" id="KW-0680">Restriction system</keyword>
<evidence type="ECO:0000256" key="1">
    <source>
        <dbReference type="ARBA" id="ARBA00006594"/>
    </source>
</evidence>
<gene>
    <name evidence="11" type="ORF">ASZ90_016906</name>
</gene>
<name>A0A0W8EB28_9ZZZZ</name>
<dbReference type="InterPro" id="IPR050953">
    <property type="entry name" value="N4_N6_ade-DNA_methylase"/>
</dbReference>
<dbReference type="GO" id="GO:0009007">
    <property type="term" value="F:site-specific DNA-methyltransferase (adenine-specific) activity"/>
    <property type="evidence" value="ECO:0007669"/>
    <property type="project" value="UniProtKB-EC"/>
</dbReference>
<comment type="similarity">
    <text evidence="1">Belongs to the N(4)/N(6)-methyltransferase family.</text>
</comment>
<accession>A0A0W8EB28</accession>
<feature type="domain" description="TaqI-like C-terminal specificity" evidence="10">
    <location>
        <begin position="331"/>
        <end position="439"/>
    </location>
</feature>
<dbReference type="InterPro" id="IPR029063">
    <property type="entry name" value="SAM-dependent_MTases_sf"/>
</dbReference>
<reference evidence="11" key="1">
    <citation type="journal article" date="2015" name="Proc. Natl. Acad. Sci. U.S.A.">
        <title>Networks of energetic and metabolic interactions define dynamics in microbial communities.</title>
        <authorList>
            <person name="Embree M."/>
            <person name="Liu J.K."/>
            <person name="Al-Bassam M.M."/>
            <person name="Zengler K."/>
        </authorList>
    </citation>
    <scope>NUCLEOTIDE SEQUENCE</scope>
</reference>
<comment type="catalytic activity">
    <reaction evidence="8">
        <text>a 2'-deoxyadenosine in DNA + S-adenosyl-L-methionine = an N(6)-methyl-2'-deoxyadenosine in DNA + S-adenosyl-L-homocysteine + H(+)</text>
        <dbReference type="Rhea" id="RHEA:15197"/>
        <dbReference type="Rhea" id="RHEA-COMP:12418"/>
        <dbReference type="Rhea" id="RHEA-COMP:12419"/>
        <dbReference type="ChEBI" id="CHEBI:15378"/>
        <dbReference type="ChEBI" id="CHEBI:57856"/>
        <dbReference type="ChEBI" id="CHEBI:59789"/>
        <dbReference type="ChEBI" id="CHEBI:90615"/>
        <dbReference type="ChEBI" id="CHEBI:90616"/>
        <dbReference type="EC" id="2.1.1.72"/>
    </reaction>
</comment>
<feature type="domain" description="Type II methyltransferase M.TaqI-like" evidence="9">
    <location>
        <begin position="83"/>
        <end position="182"/>
    </location>
</feature>
<keyword evidence="4 11" id="KW-0808">Transferase</keyword>
<dbReference type="InterPro" id="IPR025931">
    <property type="entry name" value="TaqI_C"/>
</dbReference>
<dbReference type="GO" id="GO:0032259">
    <property type="term" value="P:methylation"/>
    <property type="evidence" value="ECO:0007669"/>
    <property type="project" value="UniProtKB-KW"/>
</dbReference>
<proteinExistence type="inferred from homology"/>
<comment type="caution">
    <text evidence="11">The sequence shown here is derived from an EMBL/GenBank/DDBJ whole genome shotgun (WGS) entry which is preliminary data.</text>
</comment>
<dbReference type="PRINTS" id="PR00507">
    <property type="entry name" value="N12N6MTFRASE"/>
</dbReference>
<dbReference type="PROSITE" id="PS00092">
    <property type="entry name" value="N6_MTASE"/>
    <property type="match status" value="1"/>
</dbReference>
<dbReference type="Gene3D" id="3.40.50.150">
    <property type="entry name" value="Vaccinia Virus protein VP39"/>
    <property type="match status" value="1"/>
</dbReference>
<keyword evidence="7" id="KW-0238">DNA-binding</keyword>
<evidence type="ECO:0000256" key="4">
    <source>
        <dbReference type="ARBA" id="ARBA00022679"/>
    </source>
</evidence>